<protein>
    <submittedName>
        <fullName evidence="2">Putative cytoplasmic protein</fullName>
    </submittedName>
</protein>
<evidence type="ECO:0000256" key="1">
    <source>
        <dbReference type="SAM" id="MobiDB-lite"/>
    </source>
</evidence>
<proteinExistence type="predicted"/>
<comment type="caution">
    <text evidence="2">The sequence shown here is derived from an EMBL/GenBank/DDBJ whole genome shotgun (WGS) entry which is preliminary data.</text>
</comment>
<dbReference type="RefSeq" id="WP_035514477.1">
    <property type="nucleotide sequence ID" value="NZ_KN234748.1"/>
</dbReference>
<keyword evidence="3" id="KW-1185">Reference proteome</keyword>
<gene>
    <name evidence="2" type="ORF">HRUBRA_00351</name>
</gene>
<reference evidence="2 3" key="1">
    <citation type="journal article" date="2014" name="Genome Announc.">
        <title>Genome Sequence of Gammaproteobacterial Pseudohaliea rubra Type Strain DSM 19751, Isolated from Coastal Seawater of the Mediterranean Sea.</title>
        <authorList>
            <person name="Spring S."/>
            <person name="Fiebig A."/>
            <person name="Riedel T."/>
            <person name="Goker M."/>
            <person name="Klenk H.P."/>
        </authorList>
    </citation>
    <scope>NUCLEOTIDE SEQUENCE [LARGE SCALE GENOMIC DNA]</scope>
    <source>
        <strain evidence="2 3">DSM 19751</strain>
    </source>
</reference>
<dbReference type="eggNOG" id="COG3139">
    <property type="taxonomic scope" value="Bacteria"/>
</dbReference>
<name>A0A095X2R6_9GAMM</name>
<dbReference type="EMBL" id="AUVB01000012">
    <property type="protein sequence ID" value="KGE05149.1"/>
    <property type="molecule type" value="Genomic_DNA"/>
</dbReference>
<dbReference type="HOGENOM" id="CLU_150108_1_0_6"/>
<evidence type="ECO:0000313" key="3">
    <source>
        <dbReference type="Proteomes" id="UP000029640"/>
    </source>
</evidence>
<dbReference type="OrthoDB" id="5616307at2"/>
<organism evidence="2 3">
    <name type="scientific">Pseudohaliea rubra DSM 19751</name>
    <dbReference type="NCBI Taxonomy" id="1265313"/>
    <lineage>
        <taxon>Bacteria</taxon>
        <taxon>Pseudomonadati</taxon>
        <taxon>Pseudomonadota</taxon>
        <taxon>Gammaproteobacteria</taxon>
        <taxon>Cellvibrionales</taxon>
        <taxon>Halieaceae</taxon>
        <taxon>Pseudohaliea</taxon>
    </lineage>
</organism>
<dbReference type="Proteomes" id="UP000029640">
    <property type="component" value="Unassembled WGS sequence"/>
</dbReference>
<accession>A0A095X2R6</accession>
<feature type="region of interest" description="Disordered" evidence="1">
    <location>
        <begin position="63"/>
        <end position="87"/>
    </location>
</feature>
<sequence>MDYEQLLDSLTPELYQRLKEAVETGRWPDGRAVTPEQREHCLQAVITWGERHLPPEERVGYIDRGRKSVPGESGPRPLRWADDEGPA</sequence>
<evidence type="ECO:0000313" key="2">
    <source>
        <dbReference type="EMBL" id="KGE05149.1"/>
    </source>
</evidence>
<dbReference type="STRING" id="1265313.HRUBRA_00351"/>
<dbReference type="Pfam" id="PF07023">
    <property type="entry name" value="DUF1315"/>
    <property type="match status" value="1"/>
</dbReference>
<dbReference type="InterPro" id="IPR009749">
    <property type="entry name" value="DUF1315"/>
</dbReference>
<dbReference type="AlphaFoldDB" id="A0A095X2R6"/>